<dbReference type="GO" id="GO:0022857">
    <property type="term" value="F:transmembrane transporter activity"/>
    <property type="evidence" value="ECO:0007669"/>
    <property type="project" value="InterPro"/>
</dbReference>
<comment type="caution">
    <text evidence="8">The sequence shown here is derived from an EMBL/GenBank/DDBJ whole genome shotgun (WGS) entry which is preliminary data.</text>
</comment>
<feature type="transmembrane region" description="Helical" evidence="6">
    <location>
        <begin position="144"/>
        <end position="161"/>
    </location>
</feature>
<feature type="transmembrane region" description="Helical" evidence="6">
    <location>
        <begin position="448"/>
        <end position="471"/>
    </location>
</feature>
<dbReference type="PROSITE" id="PS50850">
    <property type="entry name" value="MFS"/>
    <property type="match status" value="1"/>
</dbReference>
<gene>
    <name evidence="8" type="ORF">PPACK8108_LOCUS2334</name>
</gene>
<keyword evidence="3 6" id="KW-1133">Transmembrane helix</keyword>
<dbReference type="AlphaFoldDB" id="A0AAV0ALK2"/>
<evidence type="ECO:0000256" key="3">
    <source>
        <dbReference type="ARBA" id="ARBA00022989"/>
    </source>
</evidence>
<feature type="transmembrane region" description="Helical" evidence="6">
    <location>
        <begin position="114"/>
        <end position="132"/>
    </location>
</feature>
<dbReference type="InterPro" id="IPR036259">
    <property type="entry name" value="MFS_trans_sf"/>
</dbReference>
<dbReference type="EMBL" id="CALTRL010000399">
    <property type="protein sequence ID" value="CAH7667894.1"/>
    <property type="molecule type" value="Genomic_DNA"/>
</dbReference>
<feature type="transmembrane region" description="Helical" evidence="6">
    <location>
        <begin position="349"/>
        <end position="368"/>
    </location>
</feature>
<feature type="transmembrane region" description="Helical" evidence="6">
    <location>
        <begin position="203"/>
        <end position="222"/>
    </location>
</feature>
<feature type="transmembrane region" description="Helical" evidence="6">
    <location>
        <begin position="414"/>
        <end position="436"/>
    </location>
</feature>
<dbReference type="Gene3D" id="1.20.1250.20">
    <property type="entry name" value="MFS general substrate transporter like domains"/>
    <property type="match status" value="1"/>
</dbReference>
<dbReference type="CDD" id="cd17323">
    <property type="entry name" value="MFS_Tpo1_MDR_like"/>
    <property type="match status" value="1"/>
</dbReference>
<feature type="transmembrane region" description="Helical" evidence="6">
    <location>
        <begin position="234"/>
        <end position="254"/>
    </location>
</feature>
<keyword evidence="9" id="KW-1185">Reference proteome</keyword>
<protein>
    <submittedName>
        <fullName evidence="8">Major facilitator superfamily domain-containing protein</fullName>
    </submittedName>
</protein>
<feature type="region of interest" description="Disordered" evidence="5">
    <location>
        <begin position="1"/>
        <end position="29"/>
    </location>
</feature>
<dbReference type="PANTHER" id="PTHR23502">
    <property type="entry name" value="MAJOR FACILITATOR SUPERFAMILY"/>
    <property type="match status" value="1"/>
</dbReference>
<comment type="subcellular location">
    <subcellularLocation>
        <location evidence="1">Membrane</location>
        <topology evidence="1">Multi-pass membrane protein</topology>
    </subcellularLocation>
</comment>
<evidence type="ECO:0000256" key="6">
    <source>
        <dbReference type="SAM" id="Phobius"/>
    </source>
</evidence>
<feature type="transmembrane region" description="Helical" evidence="6">
    <location>
        <begin position="167"/>
        <end position="191"/>
    </location>
</feature>
<proteinExistence type="predicted"/>
<feature type="transmembrane region" description="Helical" evidence="6">
    <location>
        <begin position="389"/>
        <end position="408"/>
    </location>
</feature>
<dbReference type="FunFam" id="1.20.1250.20:FF:000011">
    <property type="entry name" value="MFS multidrug transporter, putative"/>
    <property type="match status" value="1"/>
</dbReference>
<accession>A0AAV0ALK2</accession>
<organism evidence="8 9">
    <name type="scientific">Phakopsora pachyrhizi</name>
    <name type="common">Asian soybean rust disease fungus</name>
    <dbReference type="NCBI Taxonomy" id="170000"/>
    <lineage>
        <taxon>Eukaryota</taxon>
        <taxon>Fungi</taxon>
        <taxon>Dikarya</taxon>
        <taxon>Basidiomycota</taxon>
        <taxon>Pucciniomycotina</taxon>
        <taxon>Pucciniomycetes</taxon>
        <taxon>Pucciniales</taxon>
        <taxon>Phakopsoraceae</taxon>
        <taxon>Phakopsora</taxon>
    </lineage>
</organism>
<feature type="transmembrane region" description="Helical" evidence="6">
    <location>
        <begin position="76"/>
        <end position="94"/>
    </location>
</feature>
<evidence type="ECO:0000259" key="7">
    <source>
        <dbReference type="PROSITE" id="PS50850"/>
    </source>
</evidence>
<dbReference type="InterPro" id="IPR020846">
    <property type="entry name" value="MFS_dom"/>
</dbReference>
<evidence type="ECO:0000313" key="9">
    <source>
        <dbReference type="Proteomes" id="UP001153365"/>
    </source>
</evidence>
<dbReference type="GO" id="GO:0005886">
    <property type="term" value="C:plasma membrane"/>
    <property type="evidence" value="ECO:0007669"/>
    <property type="project" value="TreeGrafter"/>
</dbReference>
<dbReference type="Pfam" id="PF07690">
    <property type="entry name" value="MFS_1"/>
    <property type="match status" value="1"/>
</dbReference>
<dbReference type="PANTHER" id="PTHR23502:SF74">
    <property type="entry name" value="MAJOR FACILITATOR SUPERFAMILY (MFS) PROFILE DOMAIN-CONTAINING PROTEIN"/>
    <property type="match status" value="1"/>
</dbReference>
<feature type="transmembrane region" description="Helical" evidence="6">
    <location>
        <begin position="310"/>
        <end position="329"/>
    </location>
</feature>
<evidence type="ECO:0000313" key="8">
    <source>
        <dbReference type="EMBL" id="CAH7667894.1"/>
    </source>
</evidence>
<evidence type="ECO:0000256" key="5">
    <source>
        <dbReference type="SAM" id="MobiDB-lite"/>
    </source>
</evidence>
<keyword evidence="2 6" id="KW-0812">Transmembrane</keyword>
<evidence type="ECO:0000256" key="1">
    <source>
        <dbReference type="ARBA" id="ARBA00004141"/>
    </source>
</evidence>
<feature type="domain" description="Major facilitator superfamily (MFS) profile" evidence="7">
    <location>
        <begin position="78"/>
        <end position="510"/>
    </location>
</feature>
<dbReference type="Proteomes" id="UP001153365">
    <property type="component" value="Unassembled WGS sequence"/>
</dbReference>
<evidence type="ECO:0000256" key="2">
    <source>
        <dbReference type="ARBA" id="ARBA00022692"/>
    </source>
</evidence>
<feature type="compositionally biased region" description="Polar residues" evidence="5">
    <location>
        <begin position="558"/>
        <end position="573"/>
    </location>
</feature>
<reference evidence="8" key="1">
    <citation type="submission" date="2022-06" db="EMBL/GenBank/DDBJ databases">
        <authorList>
            <consortium name="SYNGENTA / RWTH Aachen University"/>
        </authorList>
    </citation>
    <scope>NUCLEOTIDE SEQUENCE</scope>
</reference>
<feature type="transmembrane region" description="Helical" evidence="6">
    <location>
        <begin position="483"/>
        <end position="503"/>
    </location>
</feature>
<name>A0AAV0ALK2_PHAPC</name>
<dbReference type="InterPro" id="IPR011701">
    <property type="entry name" value="MFS"/>
</dbReference>
<feature type="region of interest" description="Disordered" evidence="5">
    <location>
        <begin position="554"/>
        <end position="573"/>
    </location>
</feature>
<sequence length="594" mass="64355">MANSGGDVADDIFSGTSIIGPGEEGIGTDIQRVTTNSSSTSHSDSSLAEKSVDPNIVTWSIGDPDDPKNWSKARRWWITIVCSTLSLSATFSSSAPSAATEAISQQFGTSTTSATLVTSLFLCGYVAGPLIWAPLSEMVGRRSIFLVTMFSFSVLQLGNAIGTTNLATIFAIRFLAGLFAAAPLTNCGGVIADIWDPVTRGKAITLFTASTFIGPVMGPVIGNFIVSSFLGFRWVFWIMMILSSASWLLALFNLPETYAPILLTRRAQKLRKATGNPMLHSLHEKVDFSLMGVLNRTIFRPFEMLATEPILAMVTLYLSIVYGLLYAMLEAFPVIFTDTHGLTANETGLVFIGIGIGVVLGALLNLYLIRPIKELSIKWHGHPPCEIQLRGSMAAGPFLVAGIFWLGWSGAYRAVPWFVPALATIFLGISFTLLFISSQSYLIEVYLMYSASALAANTICRSAVGAAFPLFTRQMFNGMGIQWAATLLGLVSLVIAPSPFFFYKYGPRFRSGSKFAPALDLKLRATVQAEEKAAQLAPVDVSLNAEKRATVTLHDRNLQQSETNSDQSRASSQLGLLVEREQHVERLSTADVMV</sequence>
<evidence type="ECO:0000256" key="4">
    <source>
        <dbReference type="ARBA" id="ARBA00023136"/>
    </source>
</evidence>
<dbReference type="SUPFAM" id="SSF103473">
    <property type="entry name" value="MFS general substrate transporter"/>
    <property type="match status" value="1"/>
</dbReference>
<keyword evidence="4 6" id="KW-0472">Membrane</keyword>